<dbReference type="Pfam" id="PF05050">
    <property type="entry name" value="Methyltransf_21"/>
    <property type="match status" value="1"/>
</dbReference>
<feature type="domain" description="Methyltransferase FkbM" evidence="1">
    <location>
        <begin position="108"/>
        <end position="273"/>
    </location>
</feature>
<evidence type="ECO:0000313" key="2">
    <source>
        <dbReference type="Proteomes" id="UP000050741"/>
    </source>
</evidence>
<dbReference type="InterPro" id="IPR006342">
    <property type="entry name" value="FkbM_mtfrase"/>
</dbReference>
<proteinExistence type="predicted"/>
<dbReference type="Proteomes" id="UP000050741">
    <property type="component" value="Unassembled WGS sequence"/>
</dbReference>
<accession>A0A183C5E1</accession>
<reference evidence="2" key="1">
    <citation type="submission" date="2014-05" db="EMBL/GenBank/DDBJ databases">
        <title>The genome and life-stage specific transcriptomes of Globodera pallida elucidate key aspects of plant parasitism by a cyst nematode.</title>
        <authorList>
            <person name="Cotton J.A."/>
            <person name="Lilley C.J."/>
            <person name="Jones L.M."/>
            <person name="Kikuchi T."/>
            <person name="Reid A.J."/>
            <person name="Thorpe P."/>
            <person name="Tsai I.J."/>
            <person name="Beasley H."/>
            <person name="Blok V."/>
            <person name="Cock P.J.A."/>
            <person name="Van den Akker S.E."/>
            <person name="Holroyd N."/>
            <person name="Hunt M."/>
            <person name="Mantelin S."/>
            <person name="Naghra H."/>
            <person name="Pain A."/>
            <person name="Palomares-Rius J.E."/>
            <person name="Zarowiecki M."/>
            <person name="Berriman M."/>
            <person name="Jones J.T."/>
            <person name="Urwin P.E."/>
        </authorList>
    </citation>
    <scope>NUCLEOTIDE SEQUENCE [LARGE SCALE GENOMIC DNA]</scope>
    <source>
        <strain evidence="2">Lindley</strain>
    </source>
</reference>
<evidence type="ECO:0000259" key="1">
    <source>
        <dbReference type="Pfam" id="PF05050"/>
    </source>
</evidence>
<reference evidence="3" key="2">
    <citation type="submission" date="2016-06" db="UniProtKB">
        <authorList>
            <consortium name="WormBaseParasite"/>
        </authorList>
    </citation>
    <scope>IDENTIFICATION</scope>
</reference>
<protein>
    <submittedName>
        <fullName evidence="3">Methyltransf_21 domain-containing protein</fullName>
    </submittedName>
</protein>
<evidence type="ECO:0000313" key="3">
    <source>
        <dbReference type="WBParaSite" id="GPLIN_000808600"/>
    </source>
</evidence>
<organism evidence="2 3">
    <name type="scientific">Globodera pallida</name>
    <name type="common">Potato cyst nematode worm</name>
    <name type="synonym">Heterodera pallida</name>
    <dbReference type="NCBI Taxonomy" id="36090"/>
    <lineage>
        <taxon>Eukaryota</taxon>
        <taxon>Metazoa</taxon>
        <taxon>Ecdysozoa</taxon>
        <taxon>Nematoda</taxon>
        <taxon>Chromadorea</taxon>
        <taxon>Rhabditida</taxon>
        <taxon>Tylenchina</taxon>
        <taxon>Tylenchomorpha</taxon>
        <taxon>Tylenchoidea</taxon>
        <taxon>Heteroderidae</taxon>
        <taxon>Heteroderinae</taxon>
        <taxon>Globodera</taxon>
    </lineage>
</organism>
<dbReference type="AlphaFoldDB" id="A0A183C5E1"/>
<sequence length="333" mass="38169">MMLLILDDDDDLDDVQLRKRHCWSSISSTTVVLHNYDNVQQKFLYRPKSCPLMKTSAFQNALKQQQRGLVRVLLADGQLDVNGTWTLIPQHYNGIWKDQLNKLNVIKLQSDGEEYKYFIVFSPNFTQQLSRQCTFITLGVGHTVNAERNLTQMFPECRLITADPAAMVNENLTRAIGGTFVQAAVGGETAEQQPVNFWGEDVLINKIVERKLLSQIGIVDFLNNHLGGRQKLVDLLLIDIEGAEFGILEQLTDHYDKFPVAICQLNIEVHDPTFLLEKYTHQLFFHTLDRLLRQGRFALMHTDMYTGAAPLHLFLRIFLVNVDQEACTRKFLC</sequence>
<keyword evidence="2" id="KW-1185">Reference proteome</keyword>
<dbReference type="PANTHER" id="PTHR22989:SF3">
    <property type="entry name" value="METHYLTRANSFERASE FKBM DOMAIN-CONTAINING PROTEIN"/>
    <property type="match status" value="1"/>
</dbReference>
<dbReference type="WBParaSite" id="GPLIN_000808600">
    <property type="protein sequence ID" value="GPLIN_000808600"/>
    <property type="gene ID" value="GPLIN_000808600"/>
</dbReference>
<dbReference type="PANTHER" id="PTHR22989">
    <property type="entry name" value="UNCHARACTERIZED DUF13 C.ELEGANS"/>
    <property type="match status" value="1"/>
</dbReference>
<name>A0A183C5E1_GLOPA</name>